<protein>
    <recommendedName>
        <fullName evidence="2">DUF6533 domain-containing protein</fullName>
    </recommendedName>
</protein>
<keyword evidence="4" id="KW-1185">Reference proteome</keyword>
<gene>
    <name evidence="3" type="ORF">GALMADRAFT_137198</name>
</gene>
<name>A0A067T895_GALM3</name>
<keyword evidence="1" id="KW-0472">Membrane</keyword>
<feature type="transmembrane region" description="Helical" evidence="1">
    <location>
        <begin position="221"/>
        <end position="240"/>
    </location>
</feature>
<accession>A0A067T895</accession>
<feature type="transmembrane region" description="Helical" evidence="1">
    <location>
        <begin position="16"/>
        <end position="34"/>
    </location>
</feature>
<dbReference type="AlphaFoldDB" id="A0A067T895"/>
<evidence type="ECO:0000313" key="3">
    <source>
        <dbReference type="EMBL" id="KDR79351.1"/>
    </source>
</evidence>
<feature type="transmembrane region" description="Helical" evidence="1">
    <location>
        <begin position="275"/>
        <end position="296"/>
    </location>
</feature>
<dbReference type="Proteomes" id="UP000027222">
    <property type="component" value="Unassembled WGS sequence"/>
</dbReference>
<feature type="transmembrane region" description="Helical" evidence="1">
    <location>
        <begin position="54"/>
        <end position="73"/>
    </location>
</feature>
<reference evidence="4" key="1">
    <citation type="journal article" date="2014" name="Proc. Natl. Acad. Sci. U.S.A.">
        <title>Extensive sampling of basidiomycete genomes demonstrates inadequacy of the white-rot/brown-rot paradigm for wood decay fungi.</title>
        <authorList>
            <person name="Riley R."/>
            <person name="Salamov A.A."/>
            <person name="Brown D.W."/>
            <person name="Nagy L.G."/>
            <person name="Floudas D."/>
            <person name="Held B.W."/>
            <person name="Levasseur A."/>
            <person name="Lombard V."/>
            <person name="Morin E."/>
            <person name="Otillar R."/>
            <person name="Lindquist E.A."/>
            <person name="Sun H."/>
            <person name="LaButti K.M."/>
            <person name="Schmutz J."/>
            <person name="Jabbour D."/>
            <person name="Luo H."/>
            <person name="Baker S.E."/>
            <person name="Pisabarro A.G."/>
            <person name="Walton J.D."/>
            <person name="Blanchette R.A."/>
            <person name="Henrissat B."/>
            <person name="Martin F."/>
            <person name="Cullen D."/>
            <person name="Hibbett D.S."/>
            <person name="Grigoriev I.V."/>
        </authorList>
    </citation>
    <scope>NUCLEOTIDE SEQUENCE [LARGE SCALE GENOMIC DNA]</scope>
    <source>
        <strain evidence="4">CBS 339.88</strain>
    </source>
</reference>
<keyword evidence="1" id="KW-1133">Transmembrane helix</keyword>
<proteinExistence type="predicted"/>
<organism evidence="3 4">
    <name type="scientific">Galerina marginata (strain CBS 339.88)</name>
    <dbReference type="NCBI Taxonomy" id="685588"/>
    <lineage>
        <taxon>Eukaryota</taxon>
        <taxon>Fungi</taxon>
        <taxon>Dikarya</taxon>
        <taxon>Basidiomycota</taxon>
        <taxon>Agaricomycotina</taxon>
        <taxon>Agaricomycetes</taxon>
        <taxon>Agaricomycetidae</taxon>
        <taxon>Agaricales</taxon>
        <taxon>Agaricineae</taxon>
        <taxon>Strophariaceae</taxon>
        <taxon>Galerina</taxon>
    </lineage>
</organism>
<feature type="transmembrane region" description="Helical" evidence="1">
    <location>
        <begin position="176"/>
        <end position="201"/>
    </location>
</feature>
<dbReference type="HOGENOM" id="CLU_035509_15_0_1"/>
<dbReference type="EMBL" id="KL142373">
    <property type="protein sequence ID" value="KDR79351.1"/>
    <property type="molecule type" value="Genomic_DNA"/>
</dbReference>
<feature type="transmembrane region" description="Helical" evidence="1">
    <location>
        <begin position="142"/>
        <end position="164"/>
    </location>
</feature>
<feature type="transmembrane region" description="Helical" evidence="1">
    <location>
        <begin position="80"/>
        <end position="101"/>
    </location>
</feature>
<dbReference type="Pfam" id="PF20151">
    <property type="entry name" value="DUF6533"/>
    <property type="match status" value="1"/>
</dbReference>
<keyword evidence="1" id="KW-0812">Transmembrane</keyword>
<dbReference type="InterPro" id="IPR045340">
    <property type="entry name" value="DUF6533"/>
</dbReference>
<feature type="transmembrane region" description="Helical" evidence="1">
    <location>
        <begin position="302"/>
        <end position="320"/>
    </location>
</feature>
<dbReference type="OrthoDB" id="2638860at2759"/>
<sequence length="360" mass="40148">MSTDAEILHFLRDEQVVSYAAVALAAGAIYDQLVTLDREIQFVWMRSKWTITQSFFFINRFVGNAILMVSSMYDHSRKIIVILVTTFLSEVILMAVLVGLLNSAPSYTSLTRNAEARSNNRFVGTSNIRSSFRALNYRRCQYPFVAILWGNIVAFWASQGITIVRISSMYNHSRTIVILLVAVFLFEVIGVCVLVGFSSSAPSYTIIAGGVPLCLPAPSPWWSKLFWISIITLEILMLGLSIDRGIRSRREVWVTAQYSTSGCPPFLYVLLRDSILYTFIALVVCVVNFVGLFYFSFSGAQIGVAVAGFSTQVLGGRLILNVREAYYRFIEEECGKGRERTALPPIAFAAEVADISHDIA</sequence>
<evidence type="ECO:0000256" key="1">
    <source>
        <dbReference type="SAM" id="Phobius"/>
    </source>
</evidence>
<evidence type="ECO:0000259" key="2">
    <source>
        <dbReference type="Pfam" id="PF20151"/>
    </source>
</evidence>
<feature type="domain" description="DUF6533" evidence="2">
    <location>
        <begin position="19"/>
        <end position="62"/>
    </location>
</feature>
<evidence type="ECO:0000313" key="4">
    <source>
        <dbReference type="Proteomes" id="UP000027222"/>
    </source>
</evidence>